<reference evidence="10" key="1">
    <citation type="journal article" date="2013" name="Stand. Genomic Sci.">
        <title>Complete genome sequence of the moderate thermophile Anaerobaculum mobile type strain (NGA(T)).</title>
        <authorList>
            <person name="Mavromatis K."/>
            <person name="Stackebrandt E."/>
            <person name="Held B."/>
            <person name="Lapidus A."/>
            <person name="Nolan M."/>
            <person name="Lucas S."/>
            <person name="Hammon N."/>
            <person name="Deshpande S."/>
            <person name="Cheng J.F."/>
            <person name="Tapia R."/>
            <person name="Goodwin L.A."/>
            <person name="Pitluck S."/>
            <person name="Liolios K."/>
            <person name="Pagani I."/>
            <person name="Ivanova N."/>
            <person name="Mikhailova N."/>
            <person name="Huntemann M."/>
            <person name="Pati A."/>
            <person name="Chen A."/>
            <person name="Palaniappan K."/>
            <person name="Land M."/>
            <person name="Rohde M."/>
            <person name="Spring S."/>
            <person name="Goker M."/>
            <person name="Woyke T."/>
            <person name="Detter J.C."/>
            <person name="Bristow J."/>
            <person name="Eisen J.A."/>
            <person name="Markowitz V."/>
            <person name="Hugenholtz P."/>
            <person name="Klenk H.P."/>
            <person name="Kyrpides N.C."/>
        </authorList>
    </citation>
    <scope>NUCLEOTIDE SEQUENCE</scope>
    <source>
        <strain evidence="10">ATCC BAA-54 / DSM 13181 / NGA</strain>
    </source>
</reference>
<evidence type="ECO:0000313" key="10">
    <source>
        <dbReference type="Proteomes" id="UP000006061"/>
    </source>
</evidence>
<dbReference type="EMBL" id="CP003198">
    <property type="protein sequence ID" value="AFM22162.1"/>
    <property type="molecule type" value="Genomic_DNA"/>
</dbReference>
<dbReference type="STRING" id="891968.Anamo_1562"/>
<name>I4BY05_ACEMN</name>
<keyword evidence="3 6" id="KW-0378">Hydrolase</keyword>
<dbReference type="SUPFAM" id="SSF51556">
    <property type="entry name" value="Metallo-dependent hydrolases"/>
    <property type="match status" value="1"/>
</dbReference>
<dbReference type="eggNOG" id="COG1001">
    <property type="taxonomic scope" value="Bacteria"/>
</dbReference>
<evidence type="ECO:0000256" key="4">
    <source>
        <dbReference type="ARBA" id="ARBA00023211"/>
    </source>
</evidence>
<dbReference type="PANTHER" id="PTHR11113">
    <property type="entry name" value="N-ACETYLGLUCOSAMINE-6-PHOSPHATE DEACETYLASE"/>
    <property type="match status" value="1"/>
</dbReference>
<evidence type="ECO:0000256" key="2">
    <source>
        <dbReference type="ARBA" id="ARBA00012782"/>
    </source>
</evidence>
<dbReference type="EC" id="3.5.4.2" evidence="2 6"/>
<feature type="domain" description="Amidohydrolase-related" evidence="7">
    <location>
        <begin position="251"/>
        <end position="344"/>
    </location>
</feature>
<dbReference type="KEGG" id="amo:Anamo_1562"/>
<evidence type="ECO:0000256" key="3">
    <source>
        <dbReference type="ARBA" id="ARBA00022801"/>
    </source>
</evidence>
<sequence>MKIDCLLTDGEVFNVYLKKWTTADVAILDGKILFVGNASSVDFEPVNSISCHGGALIPGLIDIHMHIESSFLTPLNFARAVVAHGTTTIVSEPHEMANVLGVEGIKGMIEAGKDAPIDIFYGIPSSVPSTNSELETTGGKIDLKEIETLLNIESKRMVCLGEVMNYTDLMQLRECRAMDFVRYMREHYPFLAVEGHVPSIKGFELSKVLFTGVDSDHCMQSPEGLYDRLSMGMFVELQESSITLENMAVLNNLGCNGRFSLVTDDVPPDKLTKAGHLDFLMKLAVEKGLPFECAIIATTLSPAMRMGFRDRGAIAPGKIADIVFLRERSKDLPVTWVMKKGEIVYSSTNNSCTLDPLDKSFNDKFYRTINTLPIEEKLFRIEPPIKEGYQRCRVIEKNPANTSTKEIFVDLPVKVGELLWQEAGLNMVAAINRYGGDSYALGLVGGNVIRGGAFASSYAHDHHNLLVIGDNVMDMAAAANWVVKSQGGMVFVSKGKTEACLRLPVGGLLSENCVQEVAQKSAAIKESLASHGFKSNNPIMSICTITLPVSPALKITDKGLVDTLKVQIVPLFV</sequence>
<evidence type="ECO:0000256" key="6">
    <source>
        <dbReference type="HAMAP-Rule" id="MF_01518"/>
    </source>
</evidence>
<keyword evidence="10" id="KW-1185">Reference proteome</keyword>
<dbReference type="GO" id="GO:0000034">
    <property type="term" value="F:adenine deaminase activity"/>
    <property type="evidence" value="ECO:0007669"/>
    <property type="project" value="UniProtKB-UniRule"/>
</dbReference>
<accession>I4BY05</accession>
<evidence type="ECO:0000313" key="9">
    <source>
        <dbReference type="EMBL" id="AFM22162.1"/>
    </source>
</evidence>
<proteinExistence type="inferred from homology"/>
<comment type="catalytic activity">
    <reaction evidence="5 6">
        <text>adenine + H2O + H(+) = hypoxanthine + NH4(+)</text>
        <dbReference type="Rhea" id="RHEA:23688"/>
        <dbReference type="ChEBI" id="CHEBI:15377"/>
        <dbReference type="ChEBI" id="CHEBI:15378"/>
        <dbReference type="ChEBI" id="CHEBI:16708"/>
        <dbReference type="ChEBI" id="CHEBI:17368"/>
        <dbReference type="ChEBI" id="CHEBI:28938"/>
        <dbReference type="EC" id="3.5.4.2"/>
    </reaction>
</comment>
<dbReference type="Pfam" id="PF01979">
    <property type="entry name" value="Amidohydro_1"/>
    <property type="match status" value="2"/>
</dbReference>
<dbReference type="AlphaFoldDB" id="I4BY05"/>
<comment type="similarity">
    <text evidence="1 6">Belongs to the metallo-dependent hydrolases superfamily. Adenine deaminase family.</text>
</comment>
<gene>
    <name evidence="6" type="primary">ade</name>
    <name evidence="9" type="ordered locus">Anamo_1562</name>
</gene>
<feature type="domain" description="Amidohydrolase-related" evidence="7">
    <location>
        <begin position="56"/>
        <end position="148"/>
    </location>
</feature>
<dbReference type="HOGENOM" id="CLU_027935_0_0_0"/>
<feature type="domain" description="Adenine deaminase C-terminal" evidence="8">
    <location>
        <begin position="402"/>
        <end position="565"/>
    </location>
</feature>
<dbReference type="HAMAP" id="MF_01518">
    <property type="entry name" value="Adenine_deamin"/>
    <property type="match status" value="1"/>
</dbReference>
<dbReference type="GO" id="GO:0006146">
    <property type="term" value="P:adenine catabolic process"/>
    <property type="evidence" value="ECO:0007669"/>
    <property type="project" value="InterPro"/>
</dbReference>
<dbReference type="Proteomes" id="UP000006061">
    <property type="component" value="Chromosome"/>
</dbReference>
<protein>
    <recommendedName>
        <fullName evidence="2 6">Adenine deaminase</fullName>
        <shortName evidence="6">Adenase</shortName>
        <shortName evidence="6">Adenine aminase</shortName>
        <ecNumber evidence="2 6">3.5.4.2</ecNumber>
    </recommendedName>
</protein>
<dbReference type="InterPro" id="IPR032466">
    <property type="entry name" value="Metal_Hydrolase"/>
</dbReference>
<keyword evidence="4 6" id="KW-0464">Manganese</keyword>
<evidence type="ECO:0000256" key="1">
    <source>
        <dbReference type="ARBA" id="ARBA00006773"/>
    </source>
</evidence>
<dbReference type="Pfam" id="PF13382">
    <property type="entry name" value="Adenine_deam_C"/>
    <property type="match status" value="1"/>
</dbReference>
<organism evidence="9 10">
    <name type="scientific">Acetomicrobium mobile (strain ATCC BAA-54 / DSM 13181 / JCM 12221 / NGA)</name>
    <name type="common">Anaerobaculum mobile</name>
    <dbReference type="NCBI Taxonomy" id="891968"/>
    <lineage>
        <taxon>Bacteria</taxon>
        <taxon>Thermotogati</taxon>
        <taxon>Synergistota</taxon>
        <taxon>Synergistia</taxon>
        <taxon>Synergistales</taxon>
        <taxon>Acetomicrobiaceae</taxon>
        <taxon>Acetomicrobium</taxon>
    </lineage>
</organism>
<dbReference type="InterPro" id="IPR026912">
    <property type="entry name" value="Adenine_deam_C"/>
</dbReference>
<dbReference type="Gene3D" id="2.30.40.10">
    <property type="entry name" value="Urease, subunit C, domain 1"/>
    <property type="match status" value="1"/>
</dbReference>
<dbReference type="InterPro" id="IPR006680">
    <property type="entry name" value="Amidohydro-rel"/>
</dbReference>
<evidence type="ECO:0000256" key="5">
    <source>
        <dbReference type="ARBA" id="ARBA00047720"/>
    </source>
</evidence>
<dbReference type="Gene3D" id="3.20.20.140">
    <property type="entry name" value="Metal-dependent hydrolases"/>
    <property type="match status" value="1"/>
</dbReference>
<evidence type="ECO:0000259" key="7">
    <source>
        <dbReference type="Pfam" id="PF01979"/>
    </source>
</evidence>
<evidence type="ECO:0000259" key="8">
    <source>
        <dbReference type="Pfam" id="PF13382"/>
    </source>
</evidence>
<dbReference type="SUPFAM" id="SSF51338">
    <property type="entry name" value="Composite domain of metallo-dependent hydrolases"/>
    <property type="match status" value="1"/>
</dbReference>
<dbReference type="PATRIC" id="fig|891968.3.peg.1550"/>
<comment type="cofactor">
    <cofactor evidence="6">
        <name>Mn(2+)</name>
        <dbReference type="ChEBI" id="CHEBI:29035"/>
    </cofactor>
</comment>
<dbReference type="InterPro" id="IPR006679">
    <property type="entry name" value="Adenine_deam"/>
</dbReference>
<dbReference type="InterPro" id="IPR011059">
    <property type="entry name" value="Metal-dep_hydrolase_composite"/>
</dbReference>
<dbReference type="PANTHER" id="PTHR11113:SF2">
    <property type="entry name" value="ADENINE DEAMINASE"/>
    <property type="match status" value="1"/>
</dbReference>